<feature type="transmembrane region" description="Helical" evidence="6">
    <location>
        <begin position="38"/>
        <end position="63"/>
    </location>
</feature>
<feature type="domain" description="DUF2179" evidence="7">
    <location>
        <begin position="213"/>
        <end position="266"/>
    </location>
</feature>
<feature type="transmembrane region" description="Helical" evidence="6">
    <location>
        <begin position="137"/>
        <end position="158"/>
    </location>
</feature>
<dbReference type="PANTHER" id="PTHR33545">
    <property type="entry name" value="UPF0750 MEMBRANE PROTEIN YITT-RELATED"/>
    <property type="match status" value="1"/>
</dbReference>
<keyword evidence="4 6" id="KW-1133">Transmembrane helix</keyword>
<dbReference type="OrthoDB" id="1758221at2"/>
<comment type="subcellular location">
    <subcellularLocation>
        <location evidence="1">Cell membrane</location>
        <topology evidence="1">Multi-pass membrane protein</topology>
    </subcellularLocation>
</comment>
<dbReference type="Pfam" id="PF10035">
    <property type="entry name" value="DUF2179"/>
    <property type="match status" value="1"/>
</dbReference>
<feature type="transmembrane region" description="Helical" evidence="6">
    <location>
        <begin position="70"/>
        <end position="87"/>
    </location>
</feature>
<organism evidence="8 9">
    <name type="scientific">Salicibibacter halophilus</name>
    <dbReference type="NCBI Taxonomy" id="2502791"/>
    <lineage>
        <taxon>Bacteria</taxon>
        <taxon>Bacillati</taxon>
        <taxon>Bacillota</taxon>
        <taxon>Bacilli</taxon>
        <taxon>Bacillales</taxon>
        <taxon>Bacillaceae</taxon>
        <taxon>Salicibibacter</taxon>
    </lineage>
</organism>
<reference evidence="9" key="1">
    <citation type="submission" date="2019-01" db="EMBL/GenBank/DDBJ databases">
        <title>Genomic analysis of Salicibibacter sp. NKC3-5.</title>
        <authorList>
            <person name="Oh Y.J."/>
        </authorList>
    </citation>
    <scope>NUCLEOTIDE SEQUENCE [LARGE SCALE GENOMIC DNA]</scope>
    <source>
        <strain evidence="9">NKC3-5</strain>
    </source>
</reference>
<dbReference type="Pfam" id="PF02588">
    <property type="entry name" value="YitT_membrane"/>
    <property type="match status" value="1"/>
</dbReference>
<dbReference type="PANTHER" id="PTHR33545:SF4">
    <property type="entry name" value="UPF0750 MEMBRANE PROTEIN YXKD"/>
    <property type="match status" value="1"/>
</dbReference>
<dbReference type="CDD" id="cd16380">
    <property type="entry name" value="YitT_C"/>
    <property type="match status" value="1"/>
</dbReference>
<dbReference type="InterPro" id="IPR015867">
    <property type="entry name" value="N-reg_PII/ATP_PRibTrfase_C"/>
</dbReference>
<gene>
    <name evidence="8" type="ORF">EPH95_16050</name>
</gene>
<dbReference type="AlphaFoldDB" id="A0A514LLW0"/>
<dbReference type="Gene3D" id="3.30.70.120">
    <property type="match status" value="1"/>
</dbReference>
<evidence type="ECO:0000259" key="7">
    <source>
        <dbReference type="Pfam" id="PF10035"/>
    </source>
</evidence>
<evidence type="ECO:0000256" key="3">
    <source>
        <dbReference type="ARBA" id="ARBA00022692"/>
    </source>
</evidence>
<dbReference type="InterPro" id="IPR003740">
    <property type="entry name" value="YitT"/>
</dbReference>
<accession>A0A514LLW0</accession>
<evidence type="ECO:0000256" key="6">
    <source>
        <dbReference type="SAM" id="Phobius"/>
    </source>
</evidence>
<sequence>MKHIALIVIGTLSIALATTLLAMPNQIADGGIVGLSLILYYAFGISPGIVTFLIFVALIGVSVKYLPRHMVYKTLTNVPLLSLFIYLTENLGQPIGDPIVAAIFAGLFIGIGFGLIIQAGSSIGGTSIIALIFNQRFGWDVVLMTFILDGLIVLAGVFVIGPLYTMYTVIALFIGKVASDYVLSGFDAKKAVNIVSLKSLEIQKKITEEMGSSATVFKGYGVYTEEDRKVVYVVLRSQRILYLKRLIMEMDPEAFVVVHNVKDVFGGTFFATPAIEHTIALSSETNDDEGVYQEDPNE</sequence>
<feature type="transmembrane region" description="Helical" evidence="6">
    <location>
        <begin position="99"/>
        <end position="117"/>
    </location>
</feature>
<name>A0A514LLW0_9BACI</name>
<evidence type="ECO:0000256" key="1">
    <source>
        <dbReference type="ARBA" id="ARBA00004651"/>
    </source>
</evidence>
<evidence type="ECO:0000256" key="4">
    <source>
        <dbReference type="ARBA" id="ARBA00022989"/>
    </source>
</evidence>
<keyword evidence="3 6" id="KW-0812">Transmembrane</keyword>
<dbReference type="RefSeq" id="WP_142091019.1">
    <property type="nucleotide sequence ID" value="NZ_CP035485.1"/>
</dbReference>
<dbReference type="Proteomes" id="UP000319756">
    <property type="component" value="Chromosome"/>
</dbReference>
<keyword evidence="5 6" id="KW-0472">Membrane</keyword>
<dbReference type="KEGG" id="sale:EPH95_16050"/>
<keyword evidence="2" id="KW-1003">Cell membrane</keyword>
<evidence type="ECO:0000256" key="2">
    <source>
        <dbReference type="ARBA" id="ARBA00022475"/>
    </source>
</evidence>
<protein>
    <submittedName>
        <fullName evidence="8">YitT family protein</fullName>
    </submittedName>
</protein>
<keyword evidence="9" id="KW-1185">Reference proteome</keyword>
<dbReference type="InterPro" id="IPR051461">
    <property type="entry name" value="UPF0750_membrane"/>
</dbReference>
<dbReference type="InterPro" id="IPR019264">
    <property type="entry name" value="DUF2179"/>
</dbReference>
<evidence type="ECO:0000256" key="5">
    <source>
        <dbReference type="ARBA" id="ARBA00023136"/>
    </source>
</evidence>
<evidence type="ECO:0000313" key="9">
    <source>
        <dbReference type="Proteomes" id="UP000319756"/>
    </source>
</evidence>
<proteinExistence type="predicted"/>
<dbReference type="GO" id="GO:0005886">
    <property type="term" value="C:plasma membrane"/>
    <property type="evidence" value="ECO:0007669"/>
    <property type="project" value="UniProtKB-SubCell"/>
</dbReference>
<dbReference type="EMBL" id="CP035485">
    <property type="protein sequence ID" value="QDI92515.1"/>
    <property type="molecule type" value="Genomic_DNA"/>
</dbReference>
<evidence type="ECO:0000313" key="8">
    <source>
        <dbReference type="EMBL" id="QDI92515.1"/>
    </source>
</evidence>
<dbReference type="PIRSF" id="PIRSF006483">
    <property type="entry name" value="Membrane_protein_YitT"/>
    <property type="match status" value="1"/>
</dbReference>